<dbReference type="EMBL" id="CAJNOK010026531">
    <property type="protein sequence ID" value="CAF1404564.1"/>
    <property type="molecule type" value="Genomic_DNA"/>
</dbReference>
<dbReference type="EMBL" id="CAJOBA010048267">
    <property type="protein sequence ID" value="CAF4210630.1"/>
    <property type="molecule type" value="Genomic_DNA"/>
</dbReference>
<comment type="similarity">
    <text evidence="1 2">Belongs to the peptidase S10 family.</text>
</comment>
<dbReference type="PROSITE" id="PS00131">
    <property type="entry name" value="CARBOXYPEPT_SER_SER"/>
    <property type="match status" value="1"/>
</dbReference>
<evidence type="ECO:0000313" key="4">
    <source>
        <dbReference type="EMBL" id="CAF1404564.1"/>
    </source>
</evidence>
<dbReference type="OrthoDB" id="443318at2759"/>
<evidence type="ECO:0000256" key="2">
    <source>
        <dbReference type="RuleBase" id="RU361156"/>
    </source>
</evidence>
<feature type="chain" id="PRO_5035953065" description="Carboxypeptidase" evidence="2">
    <location>
        <begin position="19"/>
        <end position="543"/>
    </location>
</feature>
<evidence type="ECO:0000313" key="6">
    <source>
        <dbReference type="EMBL" id="CAF4210630.1"/>
    </source>
</evidence>
<dbReference type="SUPFAM" id="SSF53474">
    <property type="entry name" value="alpha/beta-Hydrolases"/>
    <property type="match status" value="1"/>
</dbReference>
<dbReference type="Proteomes" id="UP000663829">
    <property type="component" value="Unassembled WGS sequence"/>
</dbReference>
<dbReference type="Proteomes" id="UP000682733">
    <property type="component" value="Unassembled WGS sequence"/>
</dbReference>
<dbReference type="Gene3D" id="3.40.50.12670">
    <property type="match status" value="1"/>
</dbReference>
<dbReference type="InterPro" id="IPR029058">
    <property type="entry name" value="AB_hydrolase_fold"/>
</dbReference>
<protein>
    <recommendedName>
        <fullName evidence="2">Carboxypeptidase</fullName>
        <ecNumber evidence="2">3.4.16.-</ecNumber>
    </recommendedName>
</protein>
<dbReference type="PRINTS" id="PR00724">
    <property type="entry name" value="CRBOXYPTASEC"/>
</dbReference>
<keyword evidence="2" id="KW-0378">Hydrolase</keyword>
<comment type="caution">
    <text evidence="3">The sequence shown here is derived from an EMBL/GenBank/DDBJ whole genome shotgun (WGS) entry which is preliminary data.</text>
</comment>
<dbReference type="Gene3D" id="3.40.50.1820">
    <property type="entry name" value="alpha/beta hydrolase"/>
    <property type="match status" value="1"/>
</dbReference>
<evidence type="ECO:0000313" key="7">
    <source>
        <dbReference type="Proteomes" id="UP000663829"/>
    </source>
</evidence>
<dbReference type="Pfam" id="PF00450">
    <property type="entry name" value="Peptidase_S10"/>
    <property type="match status" value="1"/>
</dbReference>
<name>A0A814J0V5_9BILA</name>
<dbReference type="GO" id="GO:0006508">
    <property type="term" value="P:proteolysis"/>
    <property type="evidence" value="ECO:0007669"/>
    <property type="project" value="UniProtKB-KW"/>
</dbReference>
<dbReference type="EC" id="3.4.16.-" evidence="2"/>
<accession>A0A814J0V5</accession>
<dbReference type="PANTHER" id="PTHR11802">
    <property type="entry name" value="SERINE PROTEASE FAMILY S10 SERINE CARBOXYPEPTIDASE"/>
    <property type="match status" value="1"/>
</dbReference>
<organism evidence="3 7">
    <name type="scientific">Didymodactylos carnosus</name>
    <dbReference type="NCBI Taxonomy" id="1234261"/>
    <lineage>
        <taxon>Eukaryota</taxon>
        <taxon>Metazoa</taxon>
        <taxon>Spiralia</taxon>
        <taxon>Gnathifera</taxon>
        <taxon>Rotifera</taxon>
        <taxon>Eurotatoria</taxon>
        <taxon>Bdelloidea</taxon>
        <taxon>Philodinida</taxon>
        <taxon>Philodinidae</taxon>
        <taxon>Didymodactylos</taxon>
    </lineage>
</organism>
<dbReference type="InterPro" id="IPR001563">
    <property type="entry name" value="Peptidase_S10"/>
</dbReference>
<dbReference type="AlphaFoldDB" id="A0A814J0V5"/>
<dbReference type="Proteomes" id="UP000677228">
    <property type="component" value="Unassembled WGS sequence"/>
</dbReference>
<proteinExistence type="inferred from homology"/>
<evidence type="ECO:0000313" key="5">
    <source>
        <dbReference type="EMBL" id="CAF3800037.1"/>
    </source>
</evidence>
<dbReference type="EMBL" id="CAJNOQ010003779">
    <property type="protein sequence ID" value="CAF1029078.1"/>
    <property type="molecule type" value="Genomic_DNA"/>
</dbReference>
<dbReference type="EMBL" id="CAJOBC010003779">
    <property type="protein sequence ID" value="CAF3800037.1"/>
    <property type="molecule type" value="Genomic_DNA"/>
</dbReference>
<reference evidence="3" key="1">
    <citation type="submission" date="2021-02" db="EMBL/GenBank/DDBJ databases">
        <authorList>
            <person name="Nowell W R."/>
        </authorList>
    </citation>
    <scope>NUCLEOTIDE SEQUENCE</scope>
</reference>
<evidence type="ECO:0000256" key="1">
    <source>
        <dbReference type="ARBA" id="ARBA00009431"/>
    </source>
</evidence>
<keyword evidence="2" id="KW-0645">Protease</keyword>
<feature type="signal peptide" evidence="2">
    <location>
        <begin position="1"/>
        <end position="18"/>
    </location>
</feature>
<keyword evidence="2" id="KW-0732">Signal</keyword>
<dbReference type="Proteomes" id="UP000681722">
    <property type="component" value="Unassembled WGS sequence"/>
</dbReference>
<dbReference type="PANTHER" id="PTHR11802:SF201">
    <property type="entry name" value="CARBOXYPEPTIDASE"/>
    <property type="match status" value="1"/>
</dbReference>
<sequence length="543" mass="61501">MILRILAAFCWYFVAVSGRGPATLSGQRPLRPYEQVLTPAAKAELLSLQRQQTTTNLKSLTGYTANAQADYIQSLPGISNSNINFRQFSGYLNVSTKKHIFYWFIESQRKPATDPVIWWSNGGPGCSGLIGMLEEFGPFRVQPDNITLLINPYSWNRLANILFVESPVGVGFSYSDAPNQDYLAWNDSQSAQDNYFAVLSYFAKFPQYRKNDFYLSAESYGGHYVPQLAKEIVDRNAKLTTSDVNKINLKALLIGNPVNDAFSVQYTGNDQAYWGHSLIDNPTWQGIVKYCIEPFEKDPYNSSTGKGYQPWTNATCVHFDDKANFLVAPQYTDSNANPTGLDPYGLDYSYCTSVQQQRETLWYFKHRGSVTNSDSDVVFRPCINSYTIAYLSSSKVQKALHVQSSKIPPYQTRTDKSSGWYDCSAMVGQNYKSTDYYLDITPVYTYLIKELPQLKILVFSGDDDGVCATVGSQYWMYRMNLTVTSAFQPWYDFYEPDQFGGYFVKFKGIALATVHGAGHEIAYYSPQRAYGFFQYVLGGKFWP</sequence>
<evidence type="ECO:0000313" key="3">
    <source>
        <dbReference type="EMBL" id="CAF1029078.1"/>
    </source>
</evidence>
<keyword evidence="7" id="KW-1185">Reference proteome</keyword>
<dbReference type="GO" id="GO:0004185">
    <property type="term" value="F:serine-type carboxypeptidase activity"/>
    <property type="evidence" value="ECO:0007669"/>
    <property type="project" value="UniProtKB-UniRule"/>
</dbReference>
<dbReference type="InterPro" id="IPR018202">
    <property type="entry name" value="Ser_caboxypep_ser_AS"/>
</dbReference>
<gene>
    <name evidence="3" type="ORF">GPM918_LOCUS15184</name>
    <name evidence="4" type="ORF">OVA965_LOCUS33155</name>
    <name evidence="5" type="ORF">SRO942_LOCUS15184</name>
    <name evidence="6" type="ORF">TMI583_LOCUS34035</name>
</gene>
<keyword evidence="2" id="KW-0121">Carboxypeptidase</keyword>